<keyword evidence="3 9" id="KW-0436">Ligase</keyword>
<dbReference type="AlphaFoldDB" id="A0ABD0AHD7"/>
<dbReference type="EMBL" id="BNHY01000053">
    <property type="protein sequence ID" value="GHN34518.1"/>
    <property type="molecule type" value="Genomic_DNA"/>
</dbReference>
<keyword evidence="6 9" id="KW-0648">Protein biosynthesis</keyword>
<organism evidence="15 16">
    <name type="scientific">Lactobacillus delbrueckii</name>
    <dbReference type="NCBI Taxonomy" id="1584"/>
    <lineage>
        <taxon>Bacteria</taxon>
        <taxon>Bacillati</taxon>
        <taxon>Bacillota</taxon>
        <taxon>Bacilli</taxon>
        <taxon>Lactobacillales</taxon>
        <taxon>Lactobacillaceae</taxon>
        <taxon>Lactobacillus</taxon>
    </lineage>
</organism>
<evidence type="ECO:0000256" key="2">
    <source>
        <dbReference type="ARBA" id="ARBA00022490"/>
    </source>
</evidence>
<dbReference type="NCBIfam" id="TIGR00396">
    <property type="entry name" value="leuS_bact"/>
    <property type="match status" value="1"/>
</dbReference>
<gene>
    <name evidence="9 15" type="primary">leuS</name>
    <name evidence="15" type="ORF">ME791_16700</name>
</gene>
<dbReference type="Pfam" id="PF09334">
    <property type="entry name" value="tRNA-synt_1g"/>
    <property type="match status" value="1"/>
</dbReference>
<dbReference type="Gene3D" id="1.10.730.10">
    <property type="entry name" value="Isoleucyl-tRNA Synthetase, Domain 1"/>
    <property type="match status" value="1"/>
</dbReference>
<dbReference type="EC" id="6.1.1.4" evidence="9"/>
<dbReference type="InterPro" id="IPR013155">
    <property type="entry name" value="M/V/L/I-tRNA-synth_anticd-bd"/>
</dbReference>
<dbReference type="GO" id="GO:0005737">
    <property type="term" value="C:cytoplasm"/>
    <property type="evidence" value="ECO:0007669"/>
    <property type="project" value="UniProtKB-SubCell"/>
</dbReference>
<dbReference type="RefSeq" id="WP_003611753.1">
    <property type="nucleotide sequence ID" value="NZ_BNHY01000053.1"/>
</dbReference>
<dbReference type="InterPro" id="IPR002300">
    <property type="entry name" value="aa-tRNA-synth_Ia"/>
</dbReference>
<name>A0ABD0AHD7_9LACO</name>
<dbReference type="FunFam" id="3.40.50.620:FF:000056">
    <property type="entry name" value="Leucine--tRNA ligase"/>
    <property type="match status" value="1"/>
</dbReference>
<feature type="domain" description="Leucyl-tRNA synthetase editing" evidence="14">
    <location>
        <begin position="218"/>
        <end position="397"/>
    </location>
</feature>
<comment type="catalytic activity">
    <reaction evidence="8 9">
        <text>tRNA(Leu) + L-leucine + ATP = L-leucyl-tRNA(Leu) + AMP + diphosphate</text>
        <dbReference type="Rhea" id="RHEA:11688"/>
        <dbReference type="Rhea" id="RHEA-COMP:9613"/>
        <dbReference type="Rhea" id="RHEA-COMP:9622"/>
        <dbReference type="ChEBI" id="CHEBI:30616"/>
        <dbReference type="ChEBI" id="CHEBI:33019"/>
        <dbReference type="ChEBI" id="CHEBI:57427"/>
        <dbReference type="ChEBI" id="CHEBI:78442"/>
        <dbReference type="ChEBI" id="CHEBI:78494"/>
        <dbReference type="ChEBI" id="CHEBI:456215"/>
        <dbReference type="EC" id="6.1.1.4"/>
    </reaction>
</comment>
<dbReference type="Pfam" id="PF00133">
    <property type="entry name" value="tRNA-synt_1"/>
    <property type="match status" value="1"/>
</dbReference>
<dbReference type="Gene3D" id="3.10.20.590">
    <property type="match status" value="1"/>
</dbReference>
<reference evidence="15 16" key="1">
    <citation type="journal article" date="2022" name="J. Dairy Sci.">
        <title>Genetic diversity of Lactobacillus delbrueckii isolated from raw milk in Hokkaido, Japan.</title>
        <authorList>
            <person name="Tsuchihashi H."/>
            <person name="Ichikawa A."/>
            <person name="Takeda M."/>
            <person name="Koizumi A."/>
            <person name="Mizoguchi C."/>
            <person name="Ishida T."/>
            <person name="Kimura K."/>
        </authorList>
    </citation>
    <scope>NUCLEOTIDE SEQUENCE [LARGE SCALE GENOMIC DNA]</scope>
    <source>
        <strain evidence="15 16">ME-791</strain>
    </source>
</reference>
<keyword evidence="4 9" id="KW-0547">Nucleotide-binding</keyword>
<dbReference type="PANTHER" id="PTHR43740">
    <property type="entry name" value="LEUCYL-TRNA SYNTHETASE"/>
    <property type="match status" value="1"/>
</dbReference>
<dbReference type="SUPFAM" id="SSF47323">
    <property type="entry name" value="Anticodon-binding domain of a subclass of class I aminoacyl-tRNA synthetases"/>
    <property type="match status" value="1"/>
</dbReference>
<protein>
    <recommendedName>
        <fullName evidence="9">Leucine--tRNA ligase</fullName>
        <ecNumber evidence="9">6.1.1.4</ecNumber>
    </recommendedName>
    <alternativeName>
        <fullName evidence="9">Leucyl-tRNA synthetase</fullName>
        <shortName evidence="9">LeuRS</shortName>
    </alternativeName>
</protein>
<evidence type="ECO:0000256" key="8">
    <source>
        <dbReference type="ARBA" id="ARBA00047469"/>
    </source>
</evidence>
<evidence type="ECO:0000256" key="7">
    <source>
        <dbReference type="ARBA" id="ARBA00023146"/>
    </source>
</evidence>
<evidence type="ECO:0000256" key="10">
    <source>
        <dbReference type="RuleBase" id="RU363035"/>
    </source>
</evidence>
<evidence type="ECO:0000256" key="3">
    <source>
        <dbReference type="ARBA" id="ARBA00022598"/>
    </source>
</evidence>
<evidence type="ECO:0000256" key="9">
    <source>
        <dbReference type="HAMAP-Rule" id="MF_00049"/>
    </source>
</evidence>
<sequence>MYNHKVVEKKWQKYWLENKTFKTGTDPEKPKYYVLDMFPYPSGKGLHVGHPEGYTATDIMARMKRAQGYNVLHPMGWDAFGLPAEQYALQTGNDPATFTDENIAHFKKQLQALGFSYDWDREIKTTDPNYYKWTQWIFEQMYKMGLAYEAEVPVNWSPDLGTVVANEEVIDGKTERGGYPVYRRKMRQWMLKITAYADRLLDDLDDLDWPEPIKEMQRNWIGRSVGAQVTFKIKDSDKSFAVFTTRPDTLFGCSYTVLAPENELVKEITSPEQKEAVDAYIKSIESKSDLERTDLNKDKTGVFTGAYAINPVNGEEVPVWISDYVLATYGTGAVMAVPAHDERDYAFATKFDLPIKEVVEGGDISKEAFAGDGVHVNSGFLNGLHNEEAKAKMVDWLTEKGVGEKKVNYKMRDWNFSRQRYWGEPIPVIHWEDGETTLVPEDELPLRLPKESNIKPSGTPESPLANLTDWVNVVDENGRKGKRETNTMPQWAGSSWYFLRYIDPHNDKALADPELLKKWMPVDLYIGGAEHATLHLLYARFWHKVLYDLGVVPTKEPFQKLYNQGLILKNHEKMSKSRGNVVNPDDVVDEYGADSLRTYEMFMGPLNASIDWDDNGPSGVKKFLDRVWRTFVNDLDLDPIPSEKITDKNDGKLDKIYNETVKTVTEHFEELHFNTAISQMMVFMNACQKVDKIPREYAEGFVKLMAPVAPHMMEEIWHVFGHDESVQFAAWPTYDASKLVESTVEMAVTVNGKKRGNFQIAKDASREEAQAAATALPHVKEFLEGKEIKKVIVVPNKIVNIVAK</sequence>
<dbReference type="PANTHER" id="PTHR43740:SF2">
    <property type="entry name" value="LEUCINE--TRNA LIGASE, MITOCHONDRIAL"/>
    <property type="match status" value="1"/>
</dbReference>
<evidence type="ECO:0000256" key="6">
    <source>
        <dbReference type="ARBA" id="ARBA00022917"/>
    </source>
</evidence>
<dbReference type="InterPro" id="IPR025709">
    <property type="entry name" value="Leu_tRNA-synth_edit"/>
</dbReference>
<dbReference type="CDD" id="cd00812">
    <property type="entry name" value="LeuRS_core"/>
    <property type="match status" value="1"/>
</dbReference>
<evidence type="ECO:0000259" key="11">
    <source>
        <dbReference type="Pfam" id="PF00133"/>
    </source>
</evidence>
<evidence type="ECO:0000256" key="1">
    <source>
        <dbReference type="ARBA" id="ARBA00005594"/>
    </source>
</evidence>
<dbReference type="SUPFAM" id="SSF52374">
    <property type="entry name" value="Nucleotidylyl transferase"/>
    <property type="match status" value="1"/>
</dbReference>
<evidence type="ECO:0000259" key="13">
    <source>
        <dbReference type="Pfam" id="PF09334"/>
    </source>
</evidence>
<comment type="subcellular location">
    <subcellularLocation>
        <location evidence="9">Cytoplasm</location>
    </subcellularLocation>
</comment>
<dbReference type="FunFam" id="1.10.730.10:FF:000011">
    <property type="entry name" value="Leucine--tRNA ligase chloroplastic/mitochondrial"/>
    <property type="match status" value="1"/>
</dbReference>
<dbReference type="FunFam" id="3.10.20.590:FF:000001">
    <property type="entry name" value="Leucine--tRNA ligase"/>
    <property type="match status" value="1"/>
</dbReference>
<evidence type="ECO:0000313" key="16">
    <source>
        <dbReference type="Proteomes" id="UP001054884"/>
    </source>
</evidence>
<dbReference type="FunFam" id="1.10.730.10:FF:000012">
    <property type="entry name" value="Leucine--tRNA ligase"/>
    <property type="match status" value="1"/>
</dbReference>
<dbReference type="Pfam" id="PF08264">
    <property type="entry name" value="Anticodon_1"/>
    <property type="match status" value="1"/>
</dbReference>
<dbReference type="Proteomes" id="UP001054884">
    <property type="component" value="Unassembled WGS sequence"/>
</dbReference>
<dbReference type="InterPro" id="IPR014729">
    <property type="entry name" value="Rossmann-like_a/b/a_fold"/>
</dbReference>
<feature type="binding site" evidence="9">
    <location>
        <position position="576"/>
    </location>
    <ligand>
        <name>ATP</name>
        <dbReference type="ChEBI" id="CHEBI:30616"/>
    </ligand>
</feature>
<dbReference type="InterPro" id="IPR002302">
    <property type="entry name" value="Leu-tRNA-ligase"/>
</dbReference>
<evidence type="ECO:0000256" key="4">
    <source>
        <dbReference type="ARBA" id="ARBA00022741"/>
    </source>
</evidence>
<dbReference type="Gene3D" id="3.40.50.620">
    <property type="entry name" value="HUPs"/>
    <property type="match status" value="2"/>
</dbReference>
<evidence type="ECO:0000259" key="14">
    <source>
        <dbReference type="Pfam" id="PF13603"/>
    </source>
</evidence>
<comment type="caution">
    <text evidence="9">Lacks conserved residue(s) required for the propagation of feature annotation.</text>
</comment>
<comment type="similarity">
    <text evidence="1 9 10">Belongs to the class-I aminoacyl-tRNA synthetase family.</text>
</comment>
<feature type="domain" description="Aminoacyl-tRNA synthetase class Ia" evidence="11">
    <location>
        <begin position="410"/>
        <end position="601"/>
    </location>
</feature>
<dbReference type="FunFam" id="3.40.50.620:FF:000077">
    <property type="entry name" value="Leucine--tRNA ligase"/>
    <property type="match status" value="1"/>
</dbReference>
<keyword evidence="2 9" id="KW-0963">Cytoplasm</keyword>
<dbReference type="InterPro" id="IPR001412">
    <property type="entry name" value="aa-tRNA-synth_I_CS"/>
</dbReference>
<keyword evidence="7 9" id="KW-0030">Aminoacyl-tRNA synthetase</keyword>
<evidence type="ECO:0000259" key="12">
    <source>
        <dbReference type="Pfam" id="PF08264"/>
    </source>
</evidence>
<proteinExistence type="inferred from homology"/>
<dbReference type="HAMAP" id="MF_00049_B">
    <property type="entry name" value="Leu_tRNA_synth_B"/>
    <property type="match status" value="1"/>
</dbReference>
<dbReference type="GO" id="GO:0006429">
    <property type="term" value="P:leucyl-tRNA aminoacylation"/>
    <property type="evidence" value="ECO:0007669"/>
    <property type="project" value="UniProtKB-UniRule"/>
</dbReference>
<feature type="domain" description="Methionyl/Leucyl tRNA synthetase" evidence="13">
    <location>
        <begin position="37"/>
        <end position="169"/>
    </location>
</feature>
<evidence type="ECO:0000313" key="15">
    <source>
        <dbReference type="EMBL" id="GHN34518.1"/>
    </source>
</evidence>
<dbReference type="CDD" id="cd07958">
    <property type="entry name" value="Anticodon_Ia_Leu_BEm"/>
    <property type="match status" value="1"/>
</dbReference>
<dbReference type="Pfam" id="PF13603">
    <property type="entry name" value="tRNA-synt_1_2"/>
    <property type="match status" value="1"/>
</dbReference>
<dbReference type="InterPro" id="IPR009008">
    <property type="entry name" value="Val/Leu/Ile-tRNA-synth_edit"/>
</dbReference>
<dbReference type="PROSITE" id="PS00178">
    <property type="entry name" value="AA_TRNA_LIGASE_I"/>
    <property type="match status" value="1"/>
</dbReference>
<dbReference type="SUPFAM" id="SSF50677">
    <property type="entry name" value="ValRS/IleRS/LeuRS editing domain"/>
    <property type="match status" value="1"/>
</dbReference>
<comment type="caution">
    <text evidence="15">The sequence shown here is derived from an EMBL/GenBank/DDBJ whole genome shotgun (WGS) entry which is preliminary data.</text>
</comment>
<keyword evidence="5 9" id="KW-0067">ATP-binding</keyword>
<dbReference type="InterPro" id="IPR009080">
    <property type="entry name" value="tRNAsynth_Ia_anticodon-bd"/>
</dbReference>
<dbReference type="GO" id="GO:0005524">
    <property type="term" value="F:ATP binding"/>
    <property type="evidence" value="ECO:0007669"/>
    <property type="project" value="UniProtKB-UniRule"/>
</dbReference>
<accession>A0ABD0AHD7</accession>
<dbReference type="InterPro" id="IPR015413">
    <property type="entry name" value="Methionyl/Leucyl_tRNA_Synth"/>
</dbReference>
<dbReference type="GO" id="GO:0004823">
    <property type="term" value="F:leucine-tRNA ligase activity"/>
    <property type="evidence" value="ECO:0007669"/>
    <property type="project" value="UniProtKB-UniRule"/>
</dbReference>
<evidence type="ECO:0000256" key="5">
    <source>
        <dbReference type="ARBA" id="ARBA00022840"/>
    </source>
</evidence>
<dbReference type="PRINTS" id="PR00985">
    <property type="entry name" value="TRNASYNTHLEU"/>
</dbReference>
<feature type="domain" description="Methionyl/Valyl/Leucyl/Isoleucyl-tRNA synthetase anticodon-binding" evidence="12">
    <location>
        <begin position="656"/>
        <end position="765"/>
    </location>
</feature>
<feature type="short sequence motif" description="'KMSKS' region" evidence="9">
    <location>
        <begin position="573"/>
        <end position="577"/>
    </location>
</feature>